<dbReference type="PANTHER" id="PTHR48027">
    <property type="entry name" value="HETEROGENEOUS NUCLEAR RIBONUCLEOPROTEIN 87F-RELATED"/>
    <property type="match status" value="1"/>
</dbReference>
<protein>
    <submittedName>
        <fullName evidence="3">RNA-binding protein</fullName>
    </submittedName>
</protein>
<dbReference type="InterPro" id="IPR052462">
    <property type="entry name" value="SLIRP/GR-RBP-like"/>
</dbReference>
<evidence type="ECO:0000259" key="2">
    <source>
        <dbReference type="PROSITE" id="PS50102"/>
    </source>
</evidence>
<dbReference type="Gene3D" id="3.30.70.330">
    <property type="match status" value="1"/>
</dbReference>
<dbReference type="InterPro" id="IPR048289">
    <property type="entry name" value="RRM2_NsCP33-like"/>
</dbReference>
<evidence type="ECO:0000313" key="4">
    <source>
        <dbReference type="Proteomes" id="UP000438699"/>
    </source>
</evidence>
<organism evidence="3 4">
    <name type="scientific">Pseudodesulfovibrio senegalensis</name>
    <dbReference type="NCBI Taxonomy" id="1721087"/>
    <lineage>
        <taxon>Bacteria</taxon>
        <taxon>Pseudomonadati</taxon>
        <taxon>Thermodesulfobacteriota</taxon>
        <taxon>Desulfovibrionia</taxon>
        <taxon>Desulfovibrionales</taxon>
        <taxon>Desulfovibrionaceae</taxon>
    </lineage>
</organism>
<evidence type="ECO:0000313" key="3">
    <source>
        <dbReference type="EMBL" id="KAB1443064.1"/>
    </source>
</evidence>
<proteinExistence type="predicted"/>
<dbReference type="EMBL" id="WAIE01000001">
    <property type="protein sequence ID" value="KAB1443064.1"/>
    <property type="molecule type" value="Genomic_DNA"/>
</dbReference>
<dbReference type="SMART" id="SM00360">
    <property type="entry name" value="RRM"/>
    <property type="match status" value="1"/>
</dbReference>
<dbReference type="InterPro" id="IPR000504">
    <property type="entry name" value="RRM_dom"/>
</dbReference>
<dbReference type="Pfam" id="PF00076">
    <property type="entry name" value="RRM_1"/>
    <property type="match status" value="1"/>
</dbReference>
<dbReference type="SUPFAM" id="SSF54928">
    <property type="entry name" value="RNA-binding domain, RBD"/>
    <property type="match status" value="1"/>
</dbReference>
<reference evidence="3 4" key="1">
    <citation type="journal article" date="2017" name="Int. J. Syst. Evol. Microbiol.">
        <title>Desulfovibrio senegalensis sp. nov., a mesophilic sulfate reducer isolated from marine sediment.</title>
        <authorList>
            <person name="Thioye A."/>
            <person name="Gam Z.B.A."/>
            <person name="Mbengue M."/>
            <person name="Cayol J.L."/>
            <person name="Joseph-Bartoli M."/>
            <person name="Toure-Kane C."/>
            <person name="Labat M."/>
        </authorList>
    </citation>
    <scope>NUCLEOTIDE SEQUENCE [LARGE SCALE GENOMIC DNA]</scope>
    <source>
        <strain evidence="3 4">DSM 101509</strain>
    </source>
</reference>
<dbReference type="InterPro" id="IPR012677">
    <property type="entry name" value="Nucleotide-bd_a/b_plait_sf"/>
</dbReference>
<dbReference type="Proteomes" id="UP000438699">
    <property type="component" value="Unassembled WGS sequence"/>
</dbReference>
<dbReference type="AlphaFoldDB" id="A0A6N6N4S2"/>
<dbReference type="GO" id="GO:0003723">
    <property type="term" value="F:RNA binding"/>
    <property type="evidence" value="ECO:0007669"/>
    <property type="project" value="UniProtKB-KW"/>
</dbReference>
<dbReference type="PROSITE" id="PS50102">
    <property type="entry name" value="RRM"/>
    <property type="match status" value="1"/>
</dbReference>
<sequence length="87" mass="9804">MSKNIYVGNLPWSCTEDEVRAAFEAYGEVTSVKLIEDRETGRPRGFGFVEMEDAGAVEAIKNLDGTDFGGRNIKVNEARPRPERPRW</sequence>
<keyword evidence="1" id="KW-0694">RNA-binding</keyword>
<accession>A0A6N6N4S2</accession>
<comment type="caution">
    <text evidence="3">The sequence shown here is derived from an EMBL/GenBank/DDBJ whole genome shotgun (WGS) entry which is preliminary data.</text>
</comment>
<dbReference type="RefSeq" id="WP_151149351.1">
    <property type="nucleotide sequence ID" value="NZ_WAIE01000001.1"/>
</dbReference>
<keyword evidence="4" id="KW-1185">Reference proteome</keyword>
<dbReference type="CDD" id="cd21608">
    <property type="entry name" value="RRM2_NsCP33_like"/>
    <property type="match status" value="1"/>
</dbReference>
<dbReference type="OrthoDB" id="9798855at2"/>
<gene>
    <name evidence="3" type="ORF">F8A88_02025</name>
</gene>
<dbReference type="InterPro" id="IPR035979">
    <property type="entry name" value="RBD_domain_sf"/>
</dbReference>
<feature type="domain" description="RRM" evidence="2">
    <location>
        <begin position="3"/>
        <end position="80"/>
    </location>
</feature>
<evidence type="ECO:0000256" key="1">
    <source>
        <dbReference type="ARBA" id="ARBA00022884"/>
    </source>
</evidence>
<name>A0A6N6N4S2_9BACT</name>